<dbReference type="InterPro" id="IPR028082">
    <property type="entry name" value="Peripla_BP_I"/>
</dbReference>
<evidence type="ECO:0000256" key="1">
    <source>
        <dbReference type="ARBA" id="ARBA00022491"/>
    </source>
</evidence>
<dbReference type="Gene3D" id="1.10.260.40">
    <property type="entry name" value="lambda repressor-like DNA-binding domains"/>
    <property type="match status" value="1"/>
</dbReference>
<dbReference type="EMBL" id="DVHE01000007">
    <property type="protein sequence ID" value="HIR49810.1"/>
    <property type="molecule type" value="Genomic_DNA"/>
</dbReference>
<dbReference type="PANTHER" id="PTHR30146">
    <property type="entry name" value="LACI-RELATED TRANSCRIPTIONAL REPRESSOR"/>
    <property type="match status" value="1"/>
</dbReference>
<evidence type="ECO:0000256" key="2">
    <source>
        <dbReference type="ARBA" id="ARBA00023015"/>
    </source>
</evidence>
<dbReference type="GO" id="GO:0003700">
    <property type="term" value="F:DNA-binding transcription factor activity"/>
    <property type="evidence" value="ECO:0007669"/>
    <property type="project" value="TreeGrafter"/>
</dbReference>
<sequence>MEIKKNATYGDIAKYTKFSKTTISRYFNDPDTLAPASREIIAKALVDLDYQENKVARILANGQTEFIGVIVPDFYHHFFYEILNRILGTYENNGYKFLVFVGNKKGEMERRYIQELMAYQIEGLIVLSHTLPSQELAELQIPVVTIEREDQFVSSVNTDNELGGRLAAAHLAELDCDVLIHINSHSSEGIPAYDRVSGFSQYCRENGLRHQVIIRPLDVSYEADKQTLTEILEQVEAQYPGQRKGIFISNDTLANGFLNVLFHKFGCLPSTYRLIGFDDSPASRAAVVPISTVGQRLEQLAQEAMALLSDQIRAKKSGAASSAPVHRVVEPVLIRRDTTAG</sequence>
<protein>
    <submittedName>
        <fullName evidence="6">LacI family DNA-binding transcriptional regulator</fullName>
    </submittedName>
</protein>
<dbReference type="PROSITE" id="PS50932">
    <property type="entry name" value="HTH_LACI_2"/>
    <property type="match status" value="1"/>
</dbReference>
<dbReference type="SUPFAM" id="SSF47413">
    <property type="entry name" value="lambda repressor-like DNA-binding domains"/>
    <property type="match status" value="1"/>
</dbReference>
<evidence type="ECO:0000259" key="5">
    <source>
        <dbReference type="PROSITE" id="PS50932"/>
    </source>
</evidence>
<dbReference type="SMART" id="SM00354">
    <property type="entry name" value="HTH_LACI"/>
    <property type="match status" value="1"/>
</dbReference>
<organism evidence="6 7">
    <name type="scientific">Candidatus Avoscillospira avicola</name>
    <dbReference type="NCBI Taxonomy" id="2840706"/>
    <lineage>
        <taxon>Bacteria</taxon>
        <taxon>Bacillati</taxon>
        <taxon>Bacillota</taxon>
        <taxon>Clostridia</taxon>
        <taxon>Eubacteriales</taxon>
        <taxon>Oscillospiraceae</taxon>
        <taxon>Oscillospiraceae incertae sedis</taxon>
        <taxon>Candidatus Avoscillospira</taxon>
    </lineage>
</organism>
<dbReference type="AlphaFoldDB" id="A0A9D1APQ5"/>
<dbReference type="Pfam" id="PF13377">
    <property type="entry name" value="Peripla_BP_3"/>
    <property type="match status" value="1"/>
</dbReference>
<gene>
    <name evidence="6" type="ORF">IAA53_00750</name>
</gene>
<feature type="domain" description="HTH lacI-type" evidence="5">
    <location>
        <begin position="7"/>
        <end position="61"/>
    </location>
</feature>
<keyword evidence="3 6" id="KW-0238">DNA-binding</keyword>
<keyword evidence="2" id="KW-0805">Transcription regulation</keyword>
<evidence type="ECO:0000313" key="6">
    <source>
        <dbReference type="EMBL" id="HIR49810.1"/>
    </source>
</evidence>
<dbReference type="GO" id="GO:0000976">
    <property type="term" value="F:transcription cis-regulatory region binding"/>
    <property type="evidence" value="ECO:0007669"/>
    <property type="project" value="TreeGrafter"/>
</dbReference>
<dbReference type="InterPro" id="IPR010982">
    <property type="entry name" value="Lambda_DNA-bd_dom_sf"/>
</dbReference>
<accession>A0A9D1APQ5</accession>
<dbReference type="CDD" id="cd01392">
    <property type="entry name" value="HTH_LacI"/>
    <property type="match status" value="1"/>
</dbReference>
<dbReference type="InterPro" id="IPR000843">
    <property type="entry name" value="HTH_LacI"/>
</dbReference>
<dbReference type="InterPro" id="IPR046335">
    <property type="entry name" value="LacI/GalR-like_sensor"/>
</dbReference>
<evidence type="ECO:0000256" key="3">
    <source>
        <dbReference type="ARBA" id="ARBA00023125"/>
    </source>
</evidence>
<evidence type="ECO:0000256" key="4">
    <source>
        <dbReference type="ARBA" id="ARBA00023163"/>
    </source>
</evidence>
<keyword evidence="1" id="KW-0678">Repressor</keyword>
<comment type="caution">
    <text evidence="6">The sequence shown here is derived from an EMBL/GenBank/DDBJ whole genome shotgun (WGS) entry which is preliminary data.</text>
</comment>
<dbReference type="Proteomes" id="UP000824239">
    <property type="component" value="Unassembled WGS sequence"/>
</dbReference>
<keyword evidence="4" id="KW-0804">Transcription</keyword>
<dbReference type="Gene3D" id="3.40.50.2300">
    <property type="match status" value="2"/>
</dbReference>
<reference evidence="6" key="2">
    <citation type="journal article" date="2021" name="PeerJ">
        <title>Extensive microbial diversity within the chicken gut microbiome revealed by metagenomics and culture.</title>
        <authorList>
            <person name="Gilroy R."/>
            <person name="Ravi A."/>
            <person name="Getino M."/>
            <person name="Pursley I."/>
            <person name="Horton D.L."/>
            <person name="Alikhan N.F."/>
            <person name="Baker D."/>
            <person name="Gharbi K."/>
            <person name="Hall N."/>
            <person name="Watson M."/>
            <person name="Adriaenssens E.M."/>
            <person name="Foster-Nyarko E."/>
            <person name="Jarju S."/>
            <person name="Secka A."/>
            <person name="Antonio M."/>
            <person name="Oren A."/>
            <person name="Chaudhuri R.R."/>
            <person name="La Ragione R."/>
            <person name="Hildebrand F."/>
            <person name="Pallen M.J."/>
        </authorList>
    </citation>
    <scope>NUCLEOTIDE SEQUENCE</scope>
    <source>
        <strain evidence="6">ChiBcec15-4380</strain>
    </source>
</reference>
<dbReference type="SUPFAM" id="SSF53822">
    <property type="entry name" value="Periplasmic binding protein-like I"/>
    <property type="match status" value="1"/>
</dbReference>
<evidence type="ECO:0000313" key="7">
    <source>
        <dbReference type="Proteomes" id="UP000824239"/>
    </source>
</evidence>
<dbReference type="PANTHER" id="PTHR30146:SF95">
    <property type="entry name" value="RIBOSE OPERON REPRESSOR"/>
    <property type="match status" value="1"/>
</dbReference>
<reference evidence="6" key="1">
    <citation type="submission" date="2020-10" db="EMBL/GenBank/DDBJ databases">
        <authorList>
            <person name="Gilroy R."/>
        </authorList>
    </citation>
    <scope>NUCLEOTIDE SEQUENCE</scope>
    <source>
        <strain evidence="6">ChiBcec15-4380</strain>
    </source>
</reference>
<proteinExistence type="predicted"/>
<name>A0A9D1APQ5_9FIRM</name>